<dbReference type="PANTHER" id="PTHR34536">
    <property type="entry name" value="DENTIN SIALOPHOSPHOPROTEIN-LIKE PROTEIN"/>
    <property type="match status" value="1"/>
</dbReference>
<reference evidence="2 3" key="1">
    <citation type="journal article" date="2020" name="Nat. Food">
        <title>A phased Vanilla planifolia genome enables genetic improvement of flavour and production.</title>
        <authorList>
            <person name="Hasing T."/>
            <person name="Tang H."/>
            <person name="Brym M."/>
            <person name="Khazi F."/>
            <person name="Huang T."/>
            <person name="Chambers A.H."/>
        </authorList>
    </citation>
    <scope>NUCLEOTIDE SEQUENCE [LARGE SCALE GENOMIC DNA]</scope>
    <source>
        <tissue evidence="2">Leaf</tissue>
    </source>
</reference>
<evidence type="ECO:0000313" key="3">
    <source>
        <dbReference type="Proteomes" id="UP000636800"/>
    </source>
</evidence>
<evidence type="ECO:0000313" key="2">
    <source>
        <dbReference type="EMBL" id="KAG0447076.1"/>
    </source>
</evidence>
<feature type="region of interest" description="Disordered" evidence="1">
    <location>
        <begin position="224"/>
        <end position="246"/>
    </location>
</feature>
<organism evidence="2 3">
    <name type="scientific">Vanilla planifolia</name>
    <name type="common">Vanilla</name>
    <dbReference type="NCBI Taxonomy" id="51239"/>
    <lineage>
        <taxon>Eukaryota</taxon>
        <taxon>Viridiplantae</taxon>
        <taxon>Streptophyta</taxon>
        <taxon>Embryophyta</taxon>
        <taxon>Tracheophyta</taxon>
        <taxon>Spermatophyta</taxon>
        <taxon>Magnoliopsida</taxon>
        <taxon>Liliopsida</taxon>
        <taxon>Asparagales</taxon>
        <taxon>Orchidaceae</taxon>
        <taxon>Vanilloideae</taxon>
        <taxon>Vanilleae</taxon>
        <taxon>Vanilla</taxon>
    </lineage>
</organism>
<evidence type="ECO:0000256" key="1">
    <source>
        <dbReference type="SAM" id="MobiDB-lite"/>
    </source>
</evidence>
<comment type="caution">
    <text evidence="2">The sequence shown here is derived from an EMBL/GenBank/DDBJ whole genome shotgun (WGS) entry which is preliminary data.</text>
</comment>
<feature type="compositionally biased region" description="Basic and acidic residues" evidence="1">
    <location>
        <begin position="233"/>
        <end position="246"/>
    </location>
</feature>
<dbReference type="Proteomes" id="UP000636800">
    <property type="component" value="Unassembled WGS sequence"/>
</dbReference>
<gene>
    <name evidence="2" type="ORF">HPP92_028522</name>
</gene>
<protein>
    <submittedName>
        <fullName evidence="2">Uncharacterized protein</fullName>
    </submittedName>
</protein>
<dbReference type="PANTHER" id="PTHR34536:SF6">
    <property type="entry name" value="DENTIN SIALOPHOSPHOPROTEIN-LIKE PROTEIN"/>
    <property type="match status" value="1"/>
</dbReference>
<proteinExistence type="predicted"/>
<name>A0A835P7S1_VANPL</name>
<keyword evidence="3" id="KW-1185">Reference proteome</keyword>
<dbReference type="EMBL" id="JADCNL010000509">
    <property type="protein sequence ID" value="KAG0447076.1"/>
    <property type="molecule type" value="Genomic_DNA"/>
</dbReference>
<sequence length="456" mass="50604">MRVPLYFPYAGASPCSIARRRKYVVVDGDGFTQQKEEDAESVRRRECIGRGWMYSSCSLWWMEEFEGPLFRSQGSIIFLMQRPALFWSMELVSDLDGGDGNTDGWMSWNGRYSFWREVFGNLGMEVPVLAKKKKYASLTWKIQSCSWNERVASSLDVIEGQERSTLCTLCNLTPSADELGGISNRMWGAAEPELSGIIDSKFKWNSSANGKSRTLRRARTFTRENRKKSTANEMKDNEGLSENDMKNKGDLLVSESEKLGVNILGQRFGVNPENAAIIERELMDFEGQPVGEQSTGQTPLVSMNFETQKGEGVASCNPDLGNDNAKSLVVSSTLFEVLERVSGESKSDECELGDSVGSLVSSPSKTKILSSHDGRLNWDLNTGTNGWEGLPDEIFVSKLSDTTCLNKAGVHESENRNPVPSHCGAAFAIDKFGMAVKDKYDPSCDYMSEGAIDRET</sequence>
<dbReference type="AlphaFoldDB" id="A0A835P7S1"/>
<accession>A0A835P7S1</accession>